<dbReference type="InterPro" id="IPR018376">
    <property type="entry name" value="Enoyl-CoA_hyd/isom_CS"/>
</dbReference>
<comment type="similarity">
    <text evidence="1 6">Belongs to the enoyl-CoA hydratase/isomerase family.</text>
</comment>
<dbReference type="AlphaFoldDB" id="A0A5N0V0J0"/>
<dbReference type="Gene3D" id="1.10.12.10">
    <property type="entry name" value="Lyase 2-enoyl-coa Hydratase, Chain A, domain 2"/>
    <property type="match status" value="1"/>
</dbReference>
<reference evidence="7" key="1">
    <citation type="submission" date="2019-09" db="EMBL/GenBank/DDBJ databases">
        <authorList>
            <person name="Teo W.F.A."/>
            <person name="Duangmal K."/>
        </authorList>
    </citation>
    <scope>NUCLEOTIDE SEQUENCE [LARGE SCALE GENOMIC DNA]</scope>
    <source>
        <strain evidence="7">K81G1</strain>
    </source>
</reference>
<dbReference type="Proteomes" id="UP000319769">
    <property type="component" value="Unassembled WGS sequence"/>
</dbReference>
<dbReference type="SUPFAM" id="SSF52096">
    <property type="entry name" value="ClpP/crotonase"/>
    <property type="match status" value="1"/>
</dbReference>
<sequence>MSTVTVGHHEAVAVVTLDAPETRNALSTEMLAELADTVDGLDADPGVRAIVLTGGTKLFASGADVRQLREISPVEYAGSARAASWKRLGAVETTLVAAVAGFALGGGCELALTADLVVAADTAVFGQPEVKLGLVPGAGGTQRWARAAGRYAAAGLVLTGRSVDAFEARELGLVHRIVPAERVVAAAVDVATEIAANGPLAVRAARSAVRRAEELPLAAALEYERQQLLLLLSSEDHVEGITALLEKRAPRFSGR</sequence>
<dbReference type="CDD" id="cd06558">
    <property type="entry name" value="crotonase-like"/>
    <property type="match status" value="1"/>
</dbReference>
<dbReference type="EMBL" id="VMNW02000040">
    <property type="protein sequence ID" value="KAA9157619.1"/>
    <property type="molecule type" value="Genomic_DNA"/>
</dbReference>
<dbReference type="PROSITE" id="PS00166">
    <property type="entry name" value="ENOYL_COA_HYDRATASE"/>
    <property type="match status" value="1"/>
</dbReference>
<dbReference type="FunFam" id="1.10.12.10:FF:000001">
    <property type="entry name" value="Probable enoyl-CoA hydratase, mitochondrial"/>
    <property type="match status" value="1"/>
</dbReference>
<dbReference type="InterPro" id="IPR014748">
    <property type="entry name" value="Enoyl-CoA_hydra_C"/>
</dbReference>
<organism evidence="7 8">
    <name type="scientific">Amycolatopsis acidicola</name>
    <dbReference type="NCBI Taxonomy" id="2596893"/>
    <lineage>
        <taxon>Bacteria</taxon>
        <taxon>Bacillati</taxon>
        <taxon>Actinomycetota</taxon>
        <taxon>Actinomycetes</taxon>
        <taxon>Pseudonocardiales</taxon>
        <taxon>Pseudonocardiaceae</taxon>
        <taxon>Amycolatopsis</taxon>
    </lineage>
</organism>
<keyword evidence="3 7" id="KW-0456">Lyase</keyword>
<dbReference type="GO" id="GO:0018812">
    <property type="term" value="F:3-hydroxyacyl-CoA dehydratase activity"/>
    <property type="evidence" value="ECO:0007669"/>
    <property type="project" value="RHEA"/>
</dbReference>
<evidence type="ECO:0000256" key="4">
    <source>
        <dbReference type="ARBA" id="ARBA00023709"/>
    </source>
</evidence>
<evidence type="ECO:0000313" key="8">
    <source>
        <dbReference type="Proteomes" id="UP000319769"/>
    </source>
</evidence>
<dbReference type="PANTHER" id="PTHR11941">
    <property type="entry name" value="ENOYL-COA HYDRATASE-RELATED"/>
    <property type="match status" value="1"/>
</dbReference>
<dbReference type="RefSeq" id="WP_144751230.1">
    <property type="nucleotide sequence ID" value="NZ_VMNW02000040.1"/>
</dbReference>
<evidence type="ECO:0000256" key="2">
    <source>
        <dbReference type="ARBA" id="ARBA00012076"/>
    </source>
</evidence>
<dbReference type="PANTHER" id="PTHR11941:SF54">
    <property type="entry name" value="ENOYL-COA HYDRATASE, MITOCHONDRIAL"/>
    <property type="match status" value="1"/>
</dbReference>
<dbReference type="EC" id="4.2.1.17" evidence="2"/>
<dbReference type="OrthoDB" id="8452484at2"/>
<protein>
    <recommendedName>
        <fullName evidence="2">enoyl-CoA hydratase</fullName>
        <ecNumber evidence="2">4.2.1.17</ecNumber>
    </recommendedName>
</protein>
<comment type="catalytic activity">
    <reaction evidence="5">
        <text>a 4-saturated-(3S)-3-hydroxyacyl-CoA = a (3E)-enoyl-CoA + H2O</text>
        <dbReference type="Rhea" id="RHEA:20724"/>
        <dbReference type="ChEBI" id="CHEBI:15377"/>
        <dbReference type="ChEBI" id="CHEBI:58521"/>
        <dbReference type="ChEBI" id="CHEBI:137480"/>
        <dbReference type="EC" id="4.2.1.17"/>
    </reaction>
</comment>
<comment type="catalytic activity">
    <reaction evidence="4">
        <text>a (3S)-3-hydroxyacyl-CoA = a (2E)-enoyl-CoA + H2O</text>
        <dbReference type="Rhea" id="RHEA:16105"/>
        <dbReference type="ChEBI" id="CHEBI:15377"/>
        <dbReference type="ChEBI" id="CHEBI:57318"/>
        <dbReference type="ChEBI" id="CHEBI:58856"/>
        <dbReference type="EC" id="4.2.1.17"/>
    </reaction>
</comment>
<dbReference type="Pfam" id="PF00378">
    <property type="entry name" value="ECH_1"/>
    <property type="match status" value="1"/>
</dbReference>
<dbReference type="FunFam" id="3.90.226.10:FF:000009">
    <property type="entry name" value="Carnitinyl-CoA dehydratase"/>
    <property type="match status" value="1"/>
</dbReference>
<name>A0A5N0V0J0_9PSEU</name>
<proteinExistence type="inferred from homology"/>
<evidence type="ECO:0000256" key="3">
    <source>
        <dbReference type="ARBA" id="ARBA00023239"/>
    </source>
</evidence>
<evidence type="ECO:0000256" key="6">
    <source>
        <dbReference type="RuleBase" id="RU003707"/>
    </source>
</evidence>
<evidence type="ECO:0000256" key="5">
    <source>
        <dbReference type="ARBA" id="ARBA00023717"/>
    </source>
</evidence>
<evidence type="ECO:0000256" key="1">
    <source>
        <dbReference type="ARBA" id="ARBA00005254"/>
    </source>
</evidence>
<dbReference type="Gene3D" id="3.90.226.10">
    <property type="entry name" value="2-enoyl-CoA Hydratase, Chain A, domain 1"/>
    <property type="match status" value="1"/>
</dbReference>
<gene>
    <name evidence="7" type="ORF">FPZ12_024810</name>
</gene>
<evidence type="ECO:0000313" key="7">
    <source>
        <dbReference type="EMBL" id="KAA9157619.1"/>
    </source>
</evidence>
<accession>A0A5N0V0J0</accession>
<keyword evidence="8" id="KW-1185">Reference proteome</keyword>
<dbReference type="GO" id="GO:0006635">
    <property type="term" value="P:fatty acid beta-oxidation"/>
    <property type="evidence" value="ECO:0007669"/>
    <property type="project" value="TreeGrafter"/>
</dbReference>
<dbReference type="InterPro" id="IPR029045">
    <property type="entry name" value="ClpP/crotonase-like_dom_sf"/>
</dbReference>
<comment type="caution">
    <text evidence="7">The sequence shown here is derived from an EMBL/GenBank/DDBJ whole genome shotgun (WGS) entry which is preliminary data.</text>
</comment>
<dbReference type="InterPro" id="IPR001753">
    <property type="entry name" value="Enoyl-CoA_hydra/iso"/>
</dbReference>